<evidence type="ECO:0000313" key="1">
    <source>
        <dbReference type="EMBL" id="PWB88320.1"/>
    </source>
</evidence>
<dbReference type="EMBL" id="MZGS01000006">
    <property type="protein sequence ID" value="PWB88320.1"/>
    <property type="molecule type" value="Genomic_DNA"/>
</dbReference>
<gene>
    <name evidence="1" type="ORF">MBBTH_00510</name>
</gene>
<protein>
    <submittedName>
        <fullName evidence="1">Uncharacterized protein</fullName>
    </submittedName>
</protein>
<evidence type="ECO:0000313" key="2">
    <source>
        <dbReference type="Proteomes" id="UP000251717"/>
    </source>
</evidence>
<keyword evidence="2" id="KW-1185">Reference proteome</keyword>
<reference evidence="1 2" key="1">
    <citation type="submission" date="2017-03" db="EMBL/GenBank/DDBJ databases">
        <title>Genome sequence of Methanobrevibacter thaueri.</title>
        <authorList>
            <person name="Poehlein A."/>
            <person name="Seedorf H."/>
            <person name="Daniel R."/>
        </authorList>
    </citation>
    <scope>NUCLEOTIDE SEQUENCE [LARGE SCALE GENOMIC DNA]</scope>
    <source>
        <strain evidence="1 2">DSM 11995</strain>
    </source>
</reference>
<organism evidence="1 2">
    <name type="scientific">Methanobrevibacter thaueri</name>
    <dbReference type="NCBI Taxonomy" id="190975"/>
    <lineage>
        <taxon>Archaea</taxon>
        <taxon>Methanobacteriati</taxon>
        <taxon>Methanobacteriota</taxon>
        <taxon>Methanomada group</taxon>
        <taxon>Methanobacteria</taxon>
        <taxon>Methanobacteriales</taxon>
        <taxon>Methanobacteriaceae</taxon>
        <taxon>Methanobrevibacter</taxon>
    </lineage>
</organism>
<comment type="caution">
    <text evidence="1">The sequence shown here is derived from an EMBL/GenBank/DDBJ whole genome shotgun (WGS) entry which is preliminary data.</text>
</comment>
<proteinExistence type="predicted"/>
<dbReference type="Proteomes" id="UP000251717">
    <property type="component" value="Unassembled WGS sequence"/>
</dbReference>
<accession>A0A315XQ72</accession>
<sequence length="56" mass="6862">MSNFTDYTEHIIYHPKHVNLMWNISHPELVDKEEYETYDGIDDLKDKIEYYLRNPS</sequence>
<name>A0A315XQ72_9EURY</name>
<dbReference type="AlphaFoldDB" id="A0A315XQ72"/>